<dbReference type="SUPFAM" id="SSF56801">
    <property type="entry name" value="Acetyl-CoA synthetase-like"/>
    <property type="match status" value="1"/>
</dbReference>
<dbReference type="InterPro" id="IPR000873">
    <property type="entry name" value="AMP-dep_synth/lig_dom"/>
</dbReference>
<dbReference type="InterPro" id="IPR057737">
    <property type="entry name" value="Condensation_MtbB-like"/>
</dbReference>
<evidence type="ECO:0000256" key="5">
    <source>
        <dbReference type="ARBA" id="ARBA00022450"/>
    </source>
</evidence>
<dbReference type="Gene3D" id="3.30.300.30">
    <property type="match status" value="1"/>
</dbReference>
<reference evidence="11 12" key="1">
    <citation type="journal article" date="2019" name="Emerg. Microbes Infect.">
        <title>Comprehensive subspecies identification of 175 nontuberculous mycobacteria species based on 7547 genomic profiles.</title>
        <authorList>
            <person name="Matsumoto Y."/>
            <person name="Kinjo T."/>
            <person name="Motooka D."/>
            <person name="Nabeya D."/>
            <person name="Jung N."/>
            <person name="Uechi K."/>
            <person name="Horii T."/>
            <person name="Iida T."/>
            <person name="Fujita J."/>
            <person name="Nakamura S."/>
        </authorList>
    </citation>
    <scope>NUCLEOTIDE SEQUENCE [LARGE SCALE GENOMIC DNA]</scope>
    <source>
        <strain evidence="11 12">JCM 15296</strain>
    </source>
</reference>
<keyword evidence="7" id="KW-0436">Ligase</keyword>
<dbReference type="EMBL" id="AP022577">
    <property type="protein sequence ID" value="BBX87095.1"/>
    <property type="molecule type" value="Genomic_DNA"/>
</dbReference>
<dbReference type="InterPro" id="IPR036736">
    <property type="entry name" value="ACP-like_sf"/>
</dbReference>
<evidence type="ECO:0000313" key="11">
    <source>
        <dbReference type="EMBL" id="BBX87095.1"/>
    </source>
</evidence>
<feature type="domain" description="Carrier" evidence="10">
    <location>
        <begin position="2"/>
        <end position="78"/>
    </location>
</feature>
<keyword evidence="8" id="KW-0677">Repeat</keyword>
<evidence type="ECO:0000256" key="2">
    <source>
        <dbReference type="ARBA" id="ARBA00005102"/>
    </source>
</evidence>
<dbReference type="PROSITE" id="PS50075">
    <property type="entry name" value="CARRIER"/>
    <property type="match status" value="2"/>
</dbReference>
<dbReference type="PROSITE" id="PS00012">
    <property type="entry name" value="PHOSPHOPANTETHEINE"/>
    <property type="match status" value="1"/>
</dbReference>
<evidence type="ECO:0000256" key="7">
    <source>
        <dbReference type="ARBA" id="ARBA00022598"/>
    </source>
</evidence>
<proteinExistence type="inferred from homology"/>
<name>A0ABN5YYY5_9MYCO</name>
<dbReference type="InterPro" id="IPR042099">
    <property type="entry name" value="ANL_N_sf"/>
</dbReference>
<comment type="similarity">
    <text evidence="3">Belongs to the ATP-dependent AMP-binding enzyme family. MbtB subfamily.</text>
</comment>
<dbReference type="InterPro" id="IPR001242">
    <property type="entry name" value="Condensation_dom"/>
</dbReference>
<comment type="pathway">
    <text evidence="2">Siderophore biosynthesis; mycobactin biosynthesis.</text>
</comment>
<dbReference type="CDD" id="cd19535">
    <property type="entry name" value="Cyc_NRPS"/>
    <property type="match status" value="1"/>
</dbReference>
<dbReference type="Gene3D" id="3.30.559.30">
    <property type="entry name" value="Nonribosomal peptide synthetase, condensation domain"/>
    <property type="match status" value="1"/>
</dbReference>
<evidence type="ECO:0000256" key="4">
    <source>
        <dbReference type="ARBA" id="ARBA00016743"/>
    </source>
</evidence>
<dbReference type="Pfam" id="PF00501">
    <property type="entry name" value="AMP-binding"/>
    <property type="match status" value="1"/>
</dbReference>
<evidence type="ECO:0000256" key="8">
    <source>
        <dbReference type="ARBA" id="ARBA00022737"/>
    </source>
</evidence>
<dbReference type="NCBIfam" id="TIGR01733">
    <property type="entry name" value="AA-adenyl-dom"/>
    <property type="match status" value="1"/>
</dbReference>
<dbReference type="PROSITE" id="PS00455">
    <property type="entry name" value="AMP_BINDING"/>
    <property type="match status" value="1"/>
</dbReference>
<evidence type="ECO:0000256" key="9">
    <source>
        <dbReference type="ARBA" id="ARBA00033440"/>
    </source>
</evidence>
<dbReference type="InterPro" id="IPR020845">
    <property type="entry name" value="AMP-binding_CS"/>
</dbReference>
<dbReference type="SUPFAM" id="SSF47336">
    <property type="entry name" value="ACP-like"/>
    <property type="match status" value="2"/>
</dbReference>
<dbReference type="InterPro" id="IPR020806">
    <property type="entry name" value="PKS_PP-bd"/>
</dbReference>
<dbReference type="RefSeq" id="WP_138229522.1">
    <property type="nucleotide sequence ID" value="NZ_AP022577.1"/>
</dbReference>
<dbReference type="InterPro" id="IPR023213">
    <property type="entry name" value="CAT-like_dom_sf"/>
</dbReference>
<evidence type="ECO:0000256" key="1">
    <source>
        <dbReference type="ARBA" id="ARBA00001957"/>
    </source>
</evidence>
<dbReference type="SUPFAM" id="SSF52777">
    <property type="entry name" value="CoA-dependent acyltransferases"/>
    <property type="match status" value="2"/>
</dbReference>
<gene>
    <name evidence="11" type="ORF">MAUB_49680</name>
</gene>
<evidence type="ECO:0000259" key="10">
    <source>
        <dbReference type="PROSITE" id="PS50075"/>
    </source>
</evidence>
<keyword evidence="12" id="KW-1185">Reference proteome</keyword>
<feature type="domain" description="Carrier" evidence="10">
    <location>
        <begin position="1071"/>
        <end position="1148"/>
    </location>
</feature>
<sequence>MGVVAVNSQAIREEVAELLGARADSLDPGADLIGQGLDSIRMMSLAGRWRKQGIDIDFAALAAEPTITAWSALLSAAGGLQRTDSAVAQADSASAAEPDQPFGLAPMQHAMWIGREDDQQLGGVAGHLYVEFDGRGVDAHRLTAAATALAARHPMLRVEFRPDGTQRIAALDGDFPVTVTDLRDLPADEIAAQLAQTQRRKAHQQLTGQVFELTLTLLPDGATRLHVDLDMQAADAMSYRTLMADLAALYRGVELASLSYTYREYRLAVAQSAAQPHPKAEADRQWWRDRLPELPDPPRLPLVPTAEQNDPRHTTRRWHWLAPEVRDALYAAARRRGITPAMALAASFSDALACWSAGQRFLLNVPLFGRDQRHADVDRLVGDFTSSLLLDVDLTDAATATRRCSVLQDAFRSAAAHSEYSGLEVLRDLSRHRGTQVLAPVVFTSALGLGELFGAAVIETFGTPGWINSQGPQVMLDAQVTEFNGGVLVNWDVREEAFPEGVIDAMFARHIAELELLATDDTAWEAPTPEPMSAAQRAVRDAVNSRTAAPSGAALHTGFFASAAARPAATAMISEARRWTYAELAEEVSAVASALQIAGITPGDTVAVLGPKGAEQIIALLAILAAGGVYLPIGVDQPADRTEKILATGGVRMALYCSGGERSDGKTDDLAPSWKPSLTVTEALRIGRRAPGPFVPAATDPHDLAYVLFTSGSTGEPKGVEVTHDAAMNTAEFLYGHFDIGPADRCLALATLECDLSVLDMFATLATGGSIVVVDEPYRRDPDRWAALIAEHGVTVLNFLPGWLEMLVSVNEDAGTGRLKSVRVVLTGGDWVRTAMVRHLQAQAPGVRVAGLGGATETAIHATIFEAGELPDAWSAVPYGVPFTNNACRVVNEAGQDCPDWVAGELWFTGRGIASGYRGRPDLTADRFVRYAGRTWYRSGDLARYRPNGILEFVGRADHRVKISGYRIELGDVEAALQRVPGVRAAVAGVVSGHHRGHDVLAALVSVDDPDLTVARIGAAVAELVPPHMIPRQMQVVTAIPFTVGGKTDRRAAAGQLAALVEASEGAGRALPETTLERALAAMVSESLAVAGDIGVHDDFFELGGDSVLATATVARIRKWLDTPSVGVPDIFAARTVRALAERLIGREAGGGRLELVAELYLEIAEMDHDDVLTALDPAAVS</sequence>
<dbReference type="InterPro" id="IPR010071">
    <property type="entry name" value="AA_adenyl_dom"/>
</dbReference>
<dbReference type="Pfam" id="PF00668">
    <property type="entry name" value="Condensation"/>
    <property type="match status" value="1"/>
</dbReference>
<evidence type="ECO:0000256" key="6">
    <source>
        <dbReference type="ARBA" id="ARBA00022553"/>
    </source>
</evidence>
<dbReference type="Proteomes" id="UP000465609">
    <property type="component" value="Chromosome"/>
</dbReference>
<dbReference type="InterPro" id="IPR009081">
    <property type="entry name" value="PP-bd_ACP"/>
</dbReference>
<dbReference type="PANTHER" id="PTHR45527:SF10">
    <property type="entry name" value="PYOCHELIN SYNTHASE PCHF"/>
    <property type="match status" value="1"/>
</dbReference>
<dbReference type="Gene3D" id="1.10.1200.10">
    <property type="entry name" value="ACP-like"/>
    <property type="match status" value="2"/>
</dbReference>
<dbReference type="Gene3D" id="3.40.50.12780">
    <property type="entry name" value="N-terminal domain of ligase-like"/>
    <property type="match status" value="1"/>
</dbReference>
<organism evidence="11 12">
    <name type="scientific">Mycolicibacterium aubagnense</name>
    <dbReference type="NCBI Taxonomy" id="319707"/>
    <lineage>
        <taxon>Bacteria</taxon>
        <taxon>Bacillati</taxon>
        <taxon>Actinomycetota</taxon>
        <taxon>Actinomycetes</taxon>
        <taxon>Mycobacteriales</taxon>
        <taxon>Mycobacteriaceae</taxon>
        <taxon>Mycolicibacterium</taxon>
    </lineage>
</organism>
<keyword evidence="5" id="KW-0596">Phosphopantetheine</keyword>
<dbReference type="Pfam" id="PF00550">
    <property type="entry name" value="PP-binding"/>
    <property type="match status" value="2"/>
</dbReference>
<accession>A0ABN5YYY5</accession>
<keyword evidence="6" id="KW-0597">Phosphoprotein</keyword>
<dbReference type="Gene3D" id="3.30.559.10">
    <property type="entry name" value="Chloramphenicol acetyltransferase-like domain"/>
    <property type="match status" value="1"/>
</dbReference>
<dbReference type="InterPro" id="IPR045851">
    <property type="entry name" value="AMP-bd_C_sf"/>
</dbReference>
<dbReference type="PANTHER" id="PTHR45527">
    <property type="entry name" value="NONRIBOSOMAL PEPTIDE SYNTHETASE"/>
    <property type="match status" value="1"/>
</dbReference>
<protein>
    <recommendedName>
        <fullName evidence="4">Phenyloxazoline synthase MbtB</fullName>
    </recommendedName>
    <alternativeName>
        <fullName evidence="9">Mycobactin synthetase protein B</fullName>
    </alternativeName>
</protein>
<evidence type="ECO:0000256" key="3">
    <source>
        <dbReference type="ARBA" id="ARBA00007380"/>
    </source>
</evidence>
<evidence type="ECO:0000313" key="12">
    <source>
        <dbReference type="Proteomes" id="UP000465609"/>
    </source>
</evidence>
<dbReference type="SMART" id="SM00823">
    <property type="entry name" value="PKS_PP"/>
    <property type="match status" value="2"/>
</dbReference>
<dbReference type="InterPro" id="IPR006162">
    <property type="entry name" value="Ppantetheine_attach_site"/>
</dbReference>
<comment type="cofactor">
    <cofactor evidence="1">
        <name>pantetheine 4'-phosphate</name>
        <dbReference type="ChEBI" id="CHEBI:47942"/>
    </cofactor>
</comment>